<evidence type="ECO:0000313" key="3">
    <source>
        <dbReference type="EMBL" id="CAF1479761.1"/>
    </source>
</evidence>
<dbReference type="Proteomes" id="UP000663891">
    <property type="component" value="Unassembled WGS sequence"/>
</dbReference>
<gene>
    <name evidence="2" type="ORF">IZO911_LOCUS21011</name>
    <name evidence="1" type="ORF">JYZ213_LOCUS16061</name>
    <name evidence="4" type="ORF">KXQ929_LOCUS5994</name>
    <name evidence="6" type="ORF">OKA104_LOCUS25573</name>
    <name evidence="5" type="ORF">OXD698_LOCUS13019</name>
    <name evidence="3" type="ORF">VCS650_LOCUS41091</name>
</gene>
<dbReference type="Proteomes" id="UP000663881">
    <property type="component" value="Unassembled WGS sequence"/>
</dbReference>
<evidence type="ECO:0000313" key="2">
    <source>
        <dbReference type="EMBL" id="CAF1063523.1"/>
    </source>
</evidence>
<evidence type="ECO:0000313" key="6">
    <source>
        <dbReference type="EMBL" id="CAF3926470.1"/>
    </source>
</evidence>
<dbReference type="EMBL" id="CAJOAY010002155">
    <property type="protein sequence ID" value="CAF3926470.1"/>
    <property type="molecule type" value="Genomic_DNA"/>
</dbReference>
<dbReference type="EMBL" id="CAJNON010001688">
    <property type="protein sequence ID" value="CAF1479761.1"/>
    <property type="molecule type" value="Genomic_DNA"/>
</dbReference>
<dbReference type="EMBL" id="CAJNOG010000142">
    <property type="protein sequence ID" value="CAF1002223.1"/>
    <property type="molecule type" value="Genomic_DNA"/>
</dbReference>
<dbReference type="Proteomes" id="UP000663860">
    <property type="component" value="Unassembled WGS sequence"/>
</dbReference>
<name>A0A814LBC7_9BILA</name>
<dbReference type="OrthoDB" id="10049150at2759"/>
<dbReference type="AlphaFoldDB" id="A0A814LBC7"/>
<dbReference type="Proteomes" id="UP000663844">
    <property type="component" value="Unassembled WGS sequence"/>
</dbReference>
<dbReference type="EMBL" id="CAJOBB010000226">
    <property type="protein sequence ID" value="CAF3617908.1"/>
    <property type="molecule type" value="Genomic_DNA"/>
</dbReference>
<evidence type="ECO:0000313" key="7">
    <source>
        <dbReference type="Proteomes" id="UP000663860"/>
    </source>
</evidence>
<protein>
    <submittedName>
        <fullName evidence="2">Uncharacterized protein</fullName>
    </submittedName>
</protein>
<proteinExistence type="predicted"/>
<dbReference type="Proteomes" id="UP000663868">
    <property type="component" value="Unassembled WGS sequence"/>
</dbReference>
<evidence type="ECO:0000313" key="4">
    <source>
        <dbReference type="EMBL" id="CAF3617908.1"/>
    </source>
</evidence>
<dbReference type="EMBL" id="CAJOAZ010000778">
    <property type="protein sequence ID" value="CAF3711881.1"/>
    <property type="molecule type" value="Genomic_DNA"/>
</dbReference>
<accession>A0A814LBC7</accession>
<evidence type="ECO:0000313" key="1">
    <source>
        <dbReference type="EMBL" id="CAF1002223.1"/>
    </source>
</evidence>
<comment type="caution">
    <text evidence="2">The sequence shown here is derived from an EMBL/GenBank/DDBJ whole genome shotgun (WGS) entry which is preliminary data.</text>
</comment>
<organism evidence="2 7">
    <name type="scientific">Adineta steineri</name>
    <dbReference type="NCBI Taxonomy" id="433720"/>
    <lineage>
        <taxon>Eukaryota</taxon>
        <taxon>Metazoa</taxon>
        <taxon>Spiralia</taxon>
        <taxon>Gnathifera</taxon>
        <taxon>Rotifera</taxon>
        <taxon>Eurotatoria</taxon>
        <taxon>Bdelloidea</taxon>
        <taxon>Adinetida</taxon>
        <taxon>Adinetidae</taxon>
        <taxon>Adineta</taxon>
    </lineage>
</organism>
<dbReference type="EMBL" id="CAJNOE010000223">
    <property type="protein sequence ID" value="CAF1063523.1"/>
    <property type="molecule type" value="Genomic_DNA"/>
</dbReference>
<evidence type="ECO:0000313" key="5">
    <source>
        <dbReference type="EMBL" id="CAF3711881.1"/>
    </source>
</evidence>
<dbReference type="Proteomes" id="UP000663845">
    <property type="component" value="Unassembled WGS sequence"/>
</dbReference>
<reference evidence="2" key="1">
    <citation type="submission" date="2021-02" db="EMBL/GenBank/DDBJ databases">
        <authorList>
            <person name="Nowell W R."/>
        </authorList>
    </citation>
    <scope>NUCLEOTIDE SEQUENCE</scope>
</reference>
<sequence>MLKACRLHGIIPKFLWFKTANDHLTTSSVYKNCQRLLHNLRIHLKYRNFHKAKQEYLASLDLLKNIISDGLFKHLKEVILYISLAVLQEKEYRINRKLYPYVKLIKPKTPINRKIITNLSNRVLTNKEADCLVNDLEYGLVSRRVDDMNVISNAEQLFRHTTNTYHHHKPFMDEFEEKNKVVARDIRLLTTQ</sequence>